<dbReference type="GO" id="GO:0016020">
    <property type="term" value="C:membrane"/>
    <property type="evidence" value="ECO:0007669"/>
    <property type="project" value="UniProtKB-SubCell"/>
</dbReference>
<dbReference type="AlphaFoldDB" id="A0A6L3SR80"/>
<comment type="caution">
    <text evidence="16">The sequence shown here is derived from an EMBL/GenBank/DDBJ whole genome shotgun (WGS) entry which is preliminary data.</text>
</comment>
<comment type="cofactor">
    <cofactor evidence="1">
        <name>FMN</name>
        <dbReference type="ChEBI" id="CHEBI:58210"/>
    </cofactor>
</comment>
<dbReference type="GO" id="GO:0106430">
    <property type="term" value="F:dihydroorotate dehydrogenase (quinone) activity"/>
    <property type="evidence" value="ECO:0007669"/>
    <property type="project" value="UniProtKB-EC"/>
</dbReference>
<comment type="subcellular location">
    <subcellularLocation>
        <location evidence="3">Membrane</location>
    </subcellularLocation>
</comment>
<protein>
    <recommendedName>
        <fullName evidence="7 14">Dihydroorotate dehydrogenase (quinone)</fullName>
        <ecNumber evidence="6 14">1.3.5.2</ecNumber>
    </recommendedName>
</protein>
<comment type="function">
    <text evidence="2">Catalyzes the conversion of dihydroorotate to orotate with quinone as electron acceptor.</text>
</comment>
<dbReference type="Gene3D" id="3.20.20.70">
    <property type="entry name" value="Aldolase class I"/>
    <property type="match status" value="1"/>
</dbReference>
<dbReference type="InterPro" id="IPR005720">
    <property type="entry name" value="Dihydroorotate_DH_cat"/>
</dbReference>
<evidence type="ECO:0000256" key="9">
    <source>
        <dbReference type="ARBA" id="ARBA00022643"/>
    </source>
</evidence>
<organism evidence="16 17">
    <name type="scientific">Methylobacterium soli</name>
    <dbReference type="NCBI Taxonomy" id="553447"/>
    <lineage>
        <taxon>Bacteria</taxon>
        <taxon>Pseudomonadati</taxon>
        <taxon>Pseudomonadota</taxon>
        <taxon>Alphaproteobacteria</taxon>
        <taxon>Hyphomicrobiales</taxon>
        <taxon>Methylobacteriaceae</taxon>
        <taxon>Methylobacterium</taxon>
    </lineage>
</organism>
<evidence type="ECO:0000256" key="4">
    <source>
        <dbReference type="ARBA" id="ARBA00005161"/>
    </source>
</evidence>
<dbReference type="PANTHER" id="PTHR48109:SF4">
    <property type="entry name" value="DIHYDROOROTATE DEHYDROGENASE (QUINONE), MITOCHONDRIAL"/>
    <property type="match status" value="1"/>
</dbReference>
<dbReference type="PANTHER" id="PTHR48109">
    <property type="entry name" value="DIHYDROOROTATE DEHYDROGENASE (QUINONE), MITOCHONDRIAL-RELATED"/>
    <property type="match status" value="1"/>
</dbReference>
<dbReference type="NCBIfam" id="NF003645">
    <property type="entry name" value="PRK05286.1-2"/>
    <property type="match status" value="1"/>
</dbReference>
<dbReference type="SUPFAM" id="SSF51395">
    <property type="entry name" value="FMN-linked oxidoreductases"/>
    <property type="match status" value="1"/>
</dbReference>
<dbReference type="GO" id="GO:0006207">
    <property type="term" value="P:'de novo' pyrimidine nucleobase biosynthetic process"/>
    <property type="evidence" value="ECO:0007669"/>
    <property type="project" value="UniProtKB-UniRule"/>
</dbReference>
<evidence type="ECO:0000313" key="17">
    <source>
        <dbReference type="Proteomes" id="UP000474159"/>
    </source>
</evidence>
<dbReference type="CDD" id="cd04738">
    <property type="entry name" value="DHOD_2_like"/>
    <property type="match status" value="1"/>
</dbReference>
<evidence type="ECO:0000256" key="1">
    <source>
        <dbReference type="ARBA" id="ARBA00001917"/>
    </source>
</evidence>
<dbReference type="InterPro" id="IPR013785">
    <property type="entry name" value="Aldolase_TIM"/>
</dbReference>
<dbReference type="PROSITE" id="PS00912">
    <property type="entry name" value="DHODEHASE_2"/>
    <property type="match status" value="1"/>
</dbReference>
<evidence type="ECO:0000256" key="5">
    <source>
        <dbReference type="ARBA" id="ARBA00005359"/>
    </source>
</evidence>
<proteinExistence type="inferred from homology"/>
<evidence type="ECO:0000256" key="12">
    <source>
        <dbReference type="ARBA" id="ARBA00023136"/>
    </source>
</evidence>
<dbReference type="InterPro" id="IPR005719">
    <property type="entry name" value="Dihydroorotate_DH_2"/>
</dbReference>
<evidence type="ECO:0000256" key="3">
    <source>
        <dbReference type="ARBA" id="ARBA00004370"/>
    </source>
</evidence>
<feature type="domain" description="Dihydroorotate dehydrogenase catalytic" evidence="15">
    <location>
        <begin position="44"/>
        <end position="333"/>
    </location>
</feature>
<dbReference type="GO" id="GO:0005737">
    <property type="term" value="C:cytoplasm"/>
    <property type="evidence" value="ECO:0007669"/>
    <property type="project" value="InterPro"/>
</dbReference>
<sequence>MIGSLFPLIRPVLHGLDAESAHNLTLRALALMPPRRPPADDARLAVDCLGHRFPNPVGLAAGFDKGAEVPDALLGLGFGFVEVGGVVPKPQPGNPKPRVFRLTQDGGVINRFGLNSEGLAVVARRLATRARRPGLVGVNIGANKEATDRLADYVACTRALAPHVAFVTVNVSSPNTPGLRDLQGEAFLDTLLARVVEARDAVHPATAILLKIAPDITLGALDAICATAERRGVQALVVSNTTIARPASLAETTLARETGGLSGRPLFGPATRLLAETYLRVGGRLPLVGVGGIDSAEAAWTKIRAGATLLQLYSALVYAGPGLIPEIKAGLLARIKAEGLTGLSQAVGRDARALAAEAETGSAAGSASKA</sequence>
<keyword evidence="11 16" id="KW-0560">Oxidoreductase</keyword>
<evidence type="ECO:0000256" key="6">
    <source>
        <dbReference type="ARBA" id="ARBA00012791"/>
    </source>
</evidence>
<dbReference type="UniPathway" id="UPA00070">
    <property type="reaction ID" value="UER00946"/>
</dbReference>
<dbReference type="NCBIfam" id="NF003652">
    <property type="entry name" value="PRK05286.2-5"/>
    <property type="match status" value="1"/>
</dbReference>
<comment type="catalytic activity">
    <reaction evidence="13">
        <text>(S)-dihydroorotate + a quinone = orotate + a quinol</text>
        <dbReference type="Rhea" id="RHEA:30187"/>
        <dbReference type="ChEBI" id="CHEBI:24646"/>
        <dbReference type="ChEBI" id="CHEBI:30839"/>
        <dbReference type="ChEBI" id="CHEBI:30864"/>
        <dbReference type="ChEBI" id="CHEBI:132124"/>
        <dbReference type="EC" id="1.3.5.2"/>
    </reaction>
</comment>
<evidence type="ECO:0000256" key="10">
    <source>
        <dbReference type="ARBA" id="ARBA00022975"/>
    </source>
</evidence>
<accession>A0A6L3SR80</accession>
<keyword evidence="10" id="KW-0665">Pyrimidine biosynthesis</keyword>
<name>A0A6L3SR80_9HYPH</name>
<dbReference type="EMBL" id="VZZK01000036">
    <property type="protein sequence ID" value="KAB1074550.1"/>
    <property type="molecule type" value="Genomic_DNA"/>
</dbReference>
<dbReference type="Proteomes" id="UP000474159">
    <property type="component" value="Unassembled WGS sequence"/>
</dbReference>
<keyword evidence="8" id="KW-0285">Flavoprotein</keyword>
<dbReference type="RefSeq" id="WP_151003626.1">
    <property type="nucleotide sequence ID" value="NZ_BPQY01000444.1"/>
</dbReference>
<evidence type="ECO:0000256" key="14">
    <source>
        <dbReference type="NCBIfam" id="TIGR01036"/>
    </source>
</evidence>
<reference evidence="16 17" key="1">
    <citation type="submission" date="2019-09" db="EMBL/GenBank/DDBJ databases">
        <title>YIM 48816 draft genome.</title>
        <authorList>
            <person name="Jiang L."/>
        </authorList>
    </citation>
    <scope>NUCLEOTIDE SEQUENCE [LARGE SCALE GENOMIC DNA]</scope>
    <source>
        <strain evidence="16 17">YIM 48816</strain>
    </source>
</reference>
<dbReference type="GO" id="GO:0044205">
    <property type="term" value="P:'de novo' UMP biosynthetic process"/>
    <property type="evidence" value="ECO:0007669"/>
    <property type="project" value="UniProtKB-UniPathway"/>
</dbReference>
<dbReference type="InterPro" id="IPR001295">
    <property type="entry name" value="Dihydroorotate_DH_CS"/>
</dbReference>
<keyword evidence="17" id="KW-1185">Reference proteome</keyword>
<dbReference type="OrthoDB" id="9802377at2"/>
<dbReference type="InterPro" id="IPR050074">
    <property type="entry name" value="DHO_dehydrogenase"/>
</dbReference>
<evidence type="ECO:0000259" key="15">
    <source>
        <dbReference type="Pfam" id="PF01180"/>
    </source>
</evidence>
<evidence type="ECO:0000313" key="16">
    <source>
        <dbReference type="EMBL" id="KAB1074550.1"/>
    </source>
</evidence>
<keyword evidence="12" id="KW-0472">Membrane</keyword>
<dbReference type="Pfam" id="PF01180">
    <property type="entry name" value="DHO_dh"/>
    <property type="match status" value="1"/>
</dbReference>
<comment type="similarity">
    <text evidence="5">Belongs to the dihydroorotate dehydrogenase family. Type 2 subfamily.</text>
</comment>
<keyword evidence="9" id="KW-0288">FMN</keyword>
<evidence type="ECO:0000256" key="11">
    <source>
        <dbReference type="ARBA" id="ARBA00023002"/>
    </source>
</evidence>
<dbReference type="NCBIfam" id="TIGR01036">
    <property type="entry name" value="pyrD_sub2"/>
    <property type="match status" value="1"/>
</dbReference>
<dbReference type="EC" id="1.3.5.2" evidence="6 14"/>
<evidence type="ECO:0000256" key="13">
    <source>
        <dbReference type="ARBA" id="ARBA00048639"/>
    </source>
</evidence>
<gene>
    <name evidence="16" type="ORF">F6X53_25515</name>
</gene>
<evidence type="ECO:0000256" key="8">
    <source>
        <dbReference type="ARBA" id="ARBA00022630"/>
    </source>
</evidence>
<evidence type="ECO:0000256" key="2">
    <source>
        <dbReference type="ARBA" id="ARBA00003125"/>
    </source>
</evidence>
<comment type="pathway">
    <text evidence="4">Pyrimidine metabolism; UMP biosynthesis via de novo pathway; orotate from (S)-dihydroorotate (quinone route): step 1/1.</text>
</comment>
<evidence type="ECO:0000256" key="7">
    <source>
        <dbReference type="ARBA" id="ARBA00018366"/>
    </source>
</evidence>